<proteinExistence type="predicted"/>
<sequence length="89" mass="10828">MRKKVVMIKFLDRKRAVWYKTDELFIICHKRHFKKKALIRIDQEPYIVIDDHLYLRVCRLTDYYPCKYISANERKSDIEQAFSIQSLSG</sequence>
<name>A0ABT0MCR6_9BACL</name>
<protein>
    <submittedName>
        <fullName evidence="1">Uncharacterized protein</fullName>
    </submittedName>
</protein>
<reference evidence="1 2" key="1">
    <citation type="submission" date="2022-05" db="EMBL/GenBank/DDBJ databases">
        <title>Sporolactobacillus sp nov CPB3-1, isolated from tree bark (Mangifera indica L.).</title>
        <authorList>
            <person name="Phuengjayaem S."/>
            <person name="Tanasupawat S."/>
        </authorList>
    </citation>
    <scope>NUCLEOTIDE SEQUENCE [LARGE SCALE GENOMIC DNA]</scope>
    <source>
        <strain evidence="1 2">CPB3-1</strain>
    </source>
</reference>
<comment type="caution">
    <text evidence="1">The sequence shown here is derived from an EMBL/GenBank/DDBJ whole genome shotgun (WGS) entry which is preliminary data.</text>
</comment>
<keyword evidence="2" id="KW-1185">Reference proteome</keyword>
<organism evidence="1 2">
    <name type="scientific">Sporolactobacillus mangiferae</name>
    <dbReference type="NCBI Taxonomy" id="2940498"/>
    <lineage>
        <taxon>Bacteria</taxon>
        <taxon>Bacillati</taxon>
        <taxon>Bacillota</taxon>
        <taxon>Bacilli</taxon>
        <taxon>Bacillales</taxon>
        <taxon>Sporolactobacillaceae</taxon>
        <taxon>Sporolactobacillus</taxon>
    </lineage>
</organism>
<dbReference type="RefSeq" id="WP_249102633.1">
    <property type="nucleotide sequence ID" value="NZ_JAMAST010000019.1"/>
</dbReference>
<accession>A0ABT0MCR6</accession>
<dbReference type="Proteomes" id="UP001203004">
    <property type="component" value="Unassembled WGS sequence"/>
</dbReference>
<dbReference type="EMBL" id="JAMAST010000019">
    <property type="protein sequence ID" value="MCL1632664.1"/>
    <property type="molecule type" value="Genomic_DNA"/>
</dbReference>
<gene>
    <name evidence="1" type="ORF">M3N64_12115</name>
</gene>
<evidence type="ECO:0000313" key="2">
    <source>
        <dbReference type="Proteomes" id="UP001203004"/>
    </source>
</evidence>
<evidence type="ECO:0000313" key="1">
    <source>
        <dbReference type="EMBL" id="MCL1632664.1"/>
    </source>
</evidence>